<evidence type="ECO:0000313" key="1">
    <source>
        <dbReference type="EMBL" id="MEE6186674.1"/>
    </source>
</evidence>
<protein>
    <submittedName>
        <fullName evidence="1">Uncharacterized protein</fullName>
    </submittedName>
</protein>
<comment type="caution">
    <text evidence="1">The sequence shown here is derived from an EMBL/GenBank/DDBJ whole genome shotgun (WGS) entry which is preliminary data.</text>
</comment>
<keyword evidence="2" id="KW-1185">Reference proteome</keyword>
<dbReference type="EMBL" id="JAZGLY010000002">
    <property type="protein sequence ID" value="MEE6186674.1"/>
    <property type="molecule type" value="Genomic_DNA"/>
</dbReference>
<name>A0ABU7RFA3_9BACT</name>
<proteinExistence type="predicted"/>
<sequence length="323" mass="35162">MKHLTAFLTCLAITGVLFISCSKKETPQTEKQTLYTDLYSKGGVVHNELLNKFANKLMKSDSKLSLKLNNIALKYINTRTGTIPRSVAPSTQELTELQNEINQAVAEEVLPVSISYLQGNGFYQQFEEVGIQDPESIINSVADDIYETPSFSNETYLNEISFGKTLAFKNFVSDLKNLIESGSSSNLLSQIDQLKNSYLQQITDEVEALAIINGCETAKASFEYWNSTTNTTYWDDVVTNIFSPSLQSMVGKTLPRRVTNDHRDIIVADAVGAIGGVVEGAVIGAAAGPGGAMVVGTAGMILRGAQASAGEYVLNKLKSWLFD</sequence>
<accession>A0ABU7RFA3</accession>
<evidence type="ECO:0000313" key="2">
    <source>
        <dbReference type="Proteomes" id="UP001357452"/>
    </source>
</evidence>
<dbReference type="PROSITE" id="PS51257">
    <property type="entry name" value="PROKAR_LIPOPROTEIN"/>
    <property type="match status" value="1"/>
</dbReference>
<organism evidence="1 2">
    <name type="scientific">Niabella digestorum</name>
    <dbReference type="NCBI Taxonomy" id="3117701"/>
    <lineage>
        <taxon>Bacteria</taxon>
        <taxon>Pseudomonadati</taxon>
        <taxon>Bacteroidota</taxon>
        <taxon>Chitinophagia</taxon>
        <taxon>Chitinophagales</taxon>
        <taxon>Chitinophagaceae</taxon>
        <taxon>Niabella</taxon>
    </lineage>
</organism>
<dbReference type="Proteomes" id="UP001357452">
    <property type="component" value="Unassembled WGS sequence"/>
</dbReference>
<reference evidence="1 2" key="1">
    <citation type="submission" date="2024-01" db="EMBL/GenBank/DDBJ databases">
        <title>Niabella digestum sp. nov., isolated from waste digestion system.</title>
        <authorList>
            <person name="Zhang L."/>
        </authorList>
    </citation>
    <scope>NUCLEOTIDE SEQUENCE [LARGE SCALE GENOMIC DNA]</scope>
    <source>
        <strain evidence="1 2">A18</strain>
    </source>
</reference>
<gene>
    <name evidence="1" type="ORF">V2H41_05245</name>
</gene>